<organism evidence="2 3">
    <name type="scientific">Actinomycetospora atypica</name>
    <dbReference type="NCBI Taxonomy" id="1290095"/>
    <lineage>
        <taxon>Bacteria</taxon>
        <taxon>Bacillati</taxon>
        <taxon>Actinomycetota</taxon>
        <taxon>Actinomycetes</taxon>
        <taxon>Pseudonocardiales</taxon>
        <taxon>Pseudonocardiaceae</taxon>
        <taxon>Actinomycetospora</taxon>
    </lineage>
</organism>
<dbReference type="Proteomes" id="UP001595947">
    <property type="component" value="Unassembled WGS sequence"/>
</dbReference>
<evidence type="ECO:0000256" key="1">
    <source>
        <dbReference type="SAM" id="Phobius"/>
    </source>
</evidence>
<sequence length="64" mass="6594">MIDDGIEGLVLLVVITGPLALVASTGWQVAWLIALGIVALVRWQGERWRGLATASSAPQGPGAA</sequence>
<keyword evidence="3" id="KW-1185">Reference proteome</keyword>
<comment type="caution">
    <text evidence="2">The sequence shown here is derived from an EMBL/GenBank/DDBJ whole genome shotgun (WGS) entry which is preliminary data.</text>
</comment>
<accession>A0ABV9YJN6</accession>
<dbReference type="EMBL" id="JBHSIV010000007">
    <property type="protein sequence ID" value="MFC5062304.1"/>
    <property type="molecule type" value="Genomic_DNA"/>
</dbReference>
<keyword evidence="1" id="KW-0472">Membrane</keyword>
<keyword evidence="1" id="KW-1133">Transmembrane helix</keyword>
<keyword evidence="1" id="KW-0812">Transmembrane</keyword>
<proteinExistence type="predicted"/>
<reference evidence="3" key="1">
    <citation type="journal article" date="2019" name="Int. J. Syst. Evol. Microbiol.">
        <title>The Global Catalogue of Microorganisms (GCM) 10K type strain sequencing project: providing services to taxonomists for standard genome sequencing and annotation.</title>
        <authorList>
            <consortium name="The Broad Institute Genomics Platform"/>
            <consortium name="The Broad Institute Genome Sequencing Center for Infectious Disease"/>
            <person name="Wu L."/>
            <person name="Ma J."/>
        </authorList>
    </citation>
    <scope>NUCLEOTIDE SEQUENCE [LARGE SCALE GENOMIC DNA]</scope>
    <source>
        <strain evidence="3">CGMCC 4.7093</strain>
    </source>
</reference>
<evidence type="ECO:0000313" key="3">
    <source>
        <dbReference type="Proteomes" id="UP001595947"/>
    </source>
</evidence>
<protein>
    <submittedName>
        <fullName evidence="2">Uncharacterized protein</fullName>
    </submittedName>
</protein>
<dbReference type="RefSeq" id="WP_378035656.1">
    <property type="nucleotide sequence ID" value="NZ_JBHSIV010000007.1"/>
</dbReference>
<gene>
    <name evidence="2" type="ORF">ACFPBZ_08815</name>
</gene>
<feature type="transmembrane region" description="Helical" evidence="1">
    <location>
        <begin position="20"/>
        <end position="41"/>
    </location>
</feature>
<evidence type="ECO:0000313" key="2">
    <source>
        <dbReference type="EMBL" id="MFC5062304.1"/>
    </source>
</evidence>
<name>A0ABV9YJN6_9PSEU</name>